<dbReference type="STRING" id="51028.A0A0N4VRL0"/>
<reference evidence="9" key="1">
    <citation type="submission" date="2017-02" db="UniProtKB">
        <authorList>
            <consortium name="WormBaseParasite"/>
        </authorList>
    </citation>
    <scope>IDENTIFICATION</scope>
</reference>
<reference evidence="7 8" key="2">
    <citation type="submission" date="2018-10" db="EMBL/GenBank/DDBJ databases">
        <authorList>
            <consortium name="Pathogen Informatics"/>
        </authorList>
    </citation>
    <scope>NUCLEOTIDE SEQUENCE [LARGE SCALE GENOMIC DNA]</scope>
</reference>
<evidence type="ECO:0000256" key="2">
    <source>
        <dbReference type="ARBA" id="ARBA00022475"/>
    </source>
</evidence>
<evidence type="ECO:0000256" key="3">
    <source>
        <dbReference type="ARBA" id="ARBA00022481"/>
    </source>
</evidence>
<evidence type="ECO:0000256" key="1">
    <source>
        <dbReference type="ARBA" id="ARBA00004193"/>
    </source>
</evidence>
<keyword evidence="4" id="KW-0547">Nucleotide-binding</keyword>
<keyword evidence="2" id="KW-1003">Cell membrane</keyword>
<dbReference type="InterPro" id="IPR027417">
    <property type="entry name" value="P-loop_NTPase"/>
</dbReference>
<dbReference type="PRINTS" id="PR00449">
    <property type="entry name" value="RASTRNSFRMNG"/>
</dbReference>
<dbReference type="InterPro" id="IPR001806">
    <property type="entry name" value="Small_GTPase"/>
</dbReference>
<dbReference type="EMBL" id="UXUI01017262">
    <property type="protein sequence ID" value="VDD98055.1"/>
    <property type="molecule type" value="Genomic_DNA"/>
</dbReference>
<comment type="subcellular location">
    <subcellularLocation>
        <location evidence="1">Cell membrane</location>
        <topology evidence="1">Lipid-anchor</topology>
    </subcellularLocation>
</comment>
<evidence type="ECO:0000256" key="6">
    <source>
        <dbReference type="ARBA" id="ARBA00023288"/>
    </source>
</evidence>
<dbReference type="Pfam" id="PF00071">
    <property type="entry name" value="Ras"/>
    <property type="match status" value="1"/>
</dbReference>
<evidence type="ECO:0000313" key="7">
    <source>
        <dbReference type="EMBL" id="VDD98055.1"/>
    </source>
</evidence>
<evidence type="ECO:0000256" key="4">
    <source>
        <dbReference type="ARBA" id="ARBA00023134"/>
    </source>
</evidence>
<evidence type="ECO:0000313" key="8">
    <source>
        <dbReference type="Proteomes" id="UP000274131"/>
    </source>
</evidence>
<dbReference type="SUPFAM" id="SSF52540">
    <property type="entry name" value="P-loop containing nucleoside triphosphate hydrolases"/>
    <property type="match status" value="1"/>
</dbReference>
<keyword evidence="8" id="KW-1185">Reference proteome</keyword>
<dbReference type="GO" id="GO:0005525">
    <property type="term" value="F:GTP binding"/>
    <property type="evidence" value="ECO:0007669"/>
    <property type="project" value="UniProtKB-KW"/>
</dbReference>
<dbReference type="GO" id="GO:0005886">
    <property type="term" value="C:plasma membrane"/>
    <property type="evidence" value="ECO:0007669"/>
    <property type="project" value="UniProtKB-SubCell"/>
</dbReference>
<dbReference type="GO" id="GO:0003924">
    <property type="term" value="F:GTPase activity"/>
    <property type="evidence" value="ECO:0007669"/>
    <property type="project" value="InterPro"/>
</dbReference>
<keyword evidence="4" id="KW-0342">GTP-binding</keyword>
<dbReference type="Gene3D" id="3.40.50.300">
    <property type="entry name" value="P-loop containing nucleotide triphosphate hydrolases"/>
    <property type="match status" value="1"/>
</dbReference>
<dbReference type="PROSITE" id="PS51421">
    <property type="entry name" value="RAS"/>
    <property type="match status" value="1"/>
</dbReference>
<evidence type="ECO:0000256" key="5">
    <source>
        <dbReference type="ARBA" id="ARBA00023136"/>
    </source>
</evidence>
<gene>
    <name evidence="7" type="ORF">EVEC_LOCUS12806</name>
</gene>
<dbReference type="OrthoDB" id="265044at2759"/>
<dbReference type="PANTHER" id="PTHR46149">
    <property type="entry name" value="MIP08469P"/>
    <property type="match status" value="1"/>
</dbReference>
<name>A0A0N4VRL0_ENTVE</name>
<keyword evidence="3" id="KW-0488">Methylation</keyword>
<dbReference type="InterPro" id="IPR052236">
    <property type="entry name" value="Small_GTPase_RasD"/>
</dbReference>
<dbReference type="WBParaSite" id="EVEC_0001368101-mRNA-1">
    <property type="protein sequence ID" value="EVEC_0001368101-mRNA-1"/>
    <property type="gene ID" value="EVEC_0001368101"/>
</dbReference>
<protein>
    <submittedName>
        <fullName evidence="9">Small monomeric GTPase</fullName>
    </submittedName>
</protein>
<keyword evidence="5" id="KW-0472">Membrane</keyword>
<keyword evidence="6" id="KW-0449">Lipoprotein</keyword>
<sequence>MAVQQTNRVLEQVSEYRVAVFGAGGVGKSSIIMRFIKGTFSESYVPTVEDTYRQVCTQLISLSSVTKN</sequence>
<organism evidence="9">
    <name type="scientific">Enterobius vermicularis</name>
    <name type="common">Human pinworm</name>
    <dbReference type="NCBI Taxonomy" id="51028"/>
    <lineage>
        <taxon>Eukaryota</taxon>
        <taxon>Metazoa</taxon>
        <taxon>Ecdysozoa</taxon>
        <taxon>Nematoda</taxon>
        <taxon>Chromadorea</taxon>
        <taxon>Rhabditida</taxon>
        <taxon>Spirurina</taxon>
        <taxon>Oxyuridomorpha</taxon>
        <taxon>Oxyuroidea</taxon>
        <taxon>Oxyuridae</taxon>
        <taxon>Enterobius</taxon>
    </lineage>
</organism>
<dbReference type="AlphaFoldDB" id="A0A0N4VRL0"/>
<accession>A0A0N4VRL0</accession>
<dbReference type="Proteomes" id="UP000274131">
    <property type="component" value="Unassembled WGS sequence"/>
</dbReference>
<proteinExistence type="predicted"/>
<evidence type="ECO:0000313" key="9">
    <source>
        <dbReference type="WBParaSite" id="EVEC_0001368101-mRNA-1"/>
    </source>
</evidence>